<sequence length="46" mass="5542">MYSLLQGQRLISGFPKHFLMNDSHMLLRKWSNVYLNFLSIERKKAE</sequence>
<dbReference type="HOGENOM" id="CLU_3181640_0_0_6"/>
<evidence type="ECO:0000313" key="2">
    <source>
        <dbReference type="Proteomes" id="UP000014585"/>
    </source>
</evidence>
<protein>
    <submittedName>
        <fullName evidence="1">Uncharacterized protein</fullName>
    </submittedName>
</protein>
<evidence type="ECO:0000313" key="1">
    <source>
        <dbReference type="EMBL" id="EPF16682.1"/>
    </source>
</evidence>
<comment type="caution">
    <text evidence="1">The sequence shown here is derived from an EMBL/GenBank/DDBJ whole genome shotgun (WGS) entry which is preliminary data.</text>
</comment>
<proteinExistence type="predicted"/>
<dbReference type="AlphaFoldDB" id="S3J999"/>
<dbReference type="Proteomes" id="UP000014585">
    <property type="component" value="Unassembled WGS sequence"/>
</dbReference>
<name>S3J999_9ENTR</name>
<reference evidence="1 2" key="1">
    <citation type="submission" date="2013-04" db="EMBL/GenBank/DDBJ databases">
        <authorList>
            <person name="Weinstock G."/>
            <person name="Sodergren E."/>
            <person name="Lobos E.A."/>
            <person name="Fulton L."/>
            <person name="Fulton R."/>
            <person name="Courtney L."/>
            <person name="Fronick C."/>
            <person name="O'Laughlin M."/>
            <person name="Godfrey J."/>
            <person name="Wilson R.M."/>
            <person name="Miner T."/>
            <person name="Farmer C."/>
            <person name="Delehaunty K."/>
            <person name="Cordes M."/>
            <person name="Minx P."/>
            <person name="Tomlinson C."/>
            <person name="Chen J."/>
            <person name="Wollam A."/>
            <person name="Pepin K.H."/>
            <person name="Palsikar V.B."/>
            <person name="Zhang X."/>
            <person name="Suruliraj S."/>
            <person name="Perna N.T."/>
            <person name="Plunkett G."/>
            <person name="Warren W."/>
            <person name="Mitreva M."/>
            <person name="Mardis E.R."/>
            <person name="Wilson R.K."/>
        </authorList>
    </citation>
    <scope>NUCLEOTIDE SEQUENCE [LARGE SCALE GENOMIC DNA]</scope>
    <source>
        <strain evidence="1 2">DSM 4568</strain>
    </source>
</reference>
<gene>
    <name evidence="1" type="ORF">HMPREF0201_02428</name>
</gene>
<dbReference type="EMBL" id="ATDT01000021">
    <property type="protein sequence ID" value="EPF16682.1"/>
    <property type="molecule type" value="Genomic_DNA"/>
</dbReference>
<accession>S3J999</accession>
<organism evidence="1 2">
    <name type="scientific">Cedecea davisae DSM 4568</name>
    <dbReference type="NCBI Taxonomy" id="566551"/>
    <lineage>
        <taxon>Bacteria</taxon>
        <taxon>Pseudomonadati</taxon>
        <taxon>Pseudomonadota</taxon>
        <taxon>Gammaproteobacteria</taxon>
        <taxon>Enterobacterales</taxon>
        <taxon>Enterobacteriaceae</taxon>
        <taxon>Cedecea</taxon>
    </lineage>
</organism>